<feature type="domain" description="Ketoreductase" evidence="4">
    <location>
        <begin position="3"/>
        <end position="179"/>
    </location>
</feature>
<evidence type="ECO:0000313" key="5">
    <source>
        <dbReference type="EMBL" id="AUW43676.1"/>
    </source>
</evidence>
<dbReference type="InterPro" id="IPR020904">
    <property type="entry name" value="Sc_DH/Rdtase_CS"/>
</dbReference>
<dbReference type="InterPro" id="IPR036291">
    <property type="entry name" value="NAD(P)-bd_dom_sf"/>
</dbReference>
<evidence type="ECO:0000256" key="1">
    <source>
        <dbReference type="ARBA" id="ARBA00006484"/>
    </source>
</evidence>
<name>A0A2K9Z640_RHILE</name>
<proteinExistence type="inferred from homology"/>
<keyword evidence="2" id="KW-0560">Oxidoreductase</keyword>
<protein>
    <submittedName>
        <fullName evidence="5">Putative short-chain dehydrogenase/reductase</fullName>
    </submittedName>
</protein>
<dbReference type="Pfam" id="PF00106">
    <property type="entry name" value="adh_short"/>
    <property type="match status" value="1"/>
</dbReference>
<comment type="similarity">
    <text evidence="1 3">Belongs to the short-chain dehydrogenases/reductases (SDR) family.</text>
</comment>
<dbReference type="SUPFAM" id="SSF51735">
    <property type="entry name" value="NAD(P)-binding Rossmann-fold domains"/>
    <property type="match status" value="1"/>
</dbReference>
<dbReference type="AlphaFoldDB" id="A0A2K9Z640"/>
<sequence>MFRVWLITGSSRGLGRALAEAVLASGDNLVATARDPGQLADLSERYGDQVLTLALDVTDEAAAAAAVEAGVKRFGRIDVLVNNAGYGNVGSIEDTSLADFRAQIETNLFGTIIMTKAVIALMRGQGAGHIIQFSSVGGRIGPAGRGAYSAAKFGVEGFSEVLSKEVAPFGIRVTVIEPGGFRTDFAGSSTVLAEGRQDYAETVGATVRFQREYDGRQPGDPARAAAVVIHIAGLEEPPFRLLLGSDAVRNVEKADAARIEADRMWRTVSVSTDFDAEAESMPQIRMILGPIGLKSEA</sequence>
<dbReference type="EMBL" id="CP025012">
    <property type="protein sequence ID" value="AUW43676.1"/>
    <property type="molecule type" value="Genomic_DNA"/>
</dbReference>
<dbReference type="PANTHER" id="PTHR43976:SF16">
    <property type="entry name" value="SHORT-CHAIN DEHYDROGENASE_REDUCTASE FAMILY PROTEIN"/>
    <property type="match status" value="1"/>
</dbReference>
<dbReference type="NCBIfam" id="NF004824">
    <property type="entry name" value="PRK06180.1"/>
    <property type="match status" value="1"/>
</dbReference>
<dbReference type="Proteomes" id="UP000238523">
    <property type="component" value="Chromosome"/>
</dbReference>
<evidence type="ECO:0000259" key="4">
    <source>
        <dbReference type="SMART" id="SM00822"/>
    </source>
</evidence>
<dbReference type="PROSITE" id="PS00061">
    <property type="entry name" value="ADH_SHORT"/>
    <property type="match status" value="1"/>
</dbReference>
<dbReference type="SMART" id="SM00822">
    <property type="entry name" value="PKS_KR"/>
    <property type="match status" value="1"/>
</dbReference>
<dbReference type="InterPro" id="IPR002347">
    <property type="entry name" value="SDR_fam"/>
</dbReference>
<gene>
    <name evidence="5" type="ORF">CUJ84_Chr003338</name>
</gene>
<reference evidence="5 6" key="1">
    <citation type="submission" date="2017-11" db="EMBL/GenBank/DDBJ databases">
        <title>Complete genome of Rhizobium leguminosarum Norway, an ineffective micro-symbiont.</title>
        <authorList>
            <person name="Hoffrichter A."/>
            <person name="Liang J."/>
            <person name="Brachmann A."/>
            <person name="Marin M."/>
        </authorList>
    </citation>
    <scope>NUCLEOTIDE SEQUENCE [LARGE SCALE GENOMIC DNA]</scope>
    <source>
        <strain evidence="5 6">Norway</strain>
    </source>
</reference>
<dbReference type="InterPro" id="IPR057326">
    <property type="entry name" value="KR_dom"/>
</dbReference>
<dbReference type="RefSeq" id="WP_105006877.1">
    <property type="nucleotide sequence ID" value="NZ_CP025012.1"/>
</dbReference>
<evidence type="ECO:0000256" key="3">
    <source>
        <dbReference type="RuleBase" id="RU000363"/>
    </source>
</evidence>
<evidence type="ECO:0000256" key="2">
    <source>
        <dbReference type="ARBA" id="ARBA00023002"/>
    </source>
</evidence>
<accession>A0A2K9Z640</accession>
<dbReference type="Gene3D" id="3.40.50.720">
    <property type="entry name" value="NAD(P)-binding Rossmann-like Domain"/>
    <property type="match status" value="1"/>
</dbReference>
<dbReference type="PRINTS" id="PR00081">
    <property type="entry name" value="GDHRDH"/>
</dbReference>
<organism evidence="5 6">
    <name type="scientific">Rhizobium leguminosarum</name>
    <dbReference type="NCBI Taxonomy" id="384"/>
    <lineage>
        <taxon>Bacteria</taxon>
        <taxon>Pseudomonadati</taxon>
        <taxon>Pseudomonadota</taxon>
        <taxon>Alphaproteobacteria</taxon>
        <taxon>Hyphomicrobiales</taxon>
        <taxon>Rhizobiaceae</taxon>
        <taxon>Rhizobium/Agrobacterium group</taxon>
        <taxon>Rhizobium</taxon>
    </lineage>
</organism>
<dbReference type="InterPro" id="IPR051911">
    <property type="entry name" value="SDR_oxidoreductase"/>
</dbReference>
<dbReference type="PRINTS" id="PR00080">
    <property type="entry name" value="SDRFAMILY"/>
</dbReference>
<dbReference type="PANTHER" id="PTHR43976">
    <property type="entry name" value="SHORT CHAIN DEHYDROGENASE"/>
    <property type="match status" value="1"/>
</dbReference>
<dbReference type="NCBIfam" id="NF006114">
    <property type="entry name" value="PRK08263.1"/>
    <property type="match status" value="1"/>
</dbReference>
<dbReference type="GO" id="GO:0016491">
    <property type="term" value="F:oxidoreductase activity"/>
    <property type="evidence" value="ECO:0007669"/>
    <property type="project" value="UniProtKB-KW"/>
</dbReference>
<dbReference type="CDD" id="cd05374">
    <property type="entry name" value="17beta-HSD-like_SDR_c"/>
    <property type="match status" value="1"/>
</dbReference>
<evidence type="ECO:0000313" key="6">
    <source>
        <dbReference type="Proteomes" id="UP000238523"/>
    </source>
</evidence>